<organism evidence="3 4">
    <name type="scientific">Diatraea saccharalis</name>
    <name type="common">sugarcane borer</name>
    <dbReference type="NCBI Taxonomy" id="40085"/>
    <lineage>
        <taxon>Eukaryota</taxon>
        <taxon>Metazoa</taxon>
        <taxon>Ecdysozoa</taxon>
        <taxon>Arthropoda</taxon>
        <taxon>Hexapoda</taxon>
        <taxon>Insecta</taxon>
        <taxon>Pterygota</taxon>
        <taxon>Neoptera</taxon>
        <taxon>Endopterygota</taxon>
        <taxon>Lepidoptera</taxon>
        <taxon>Glossata</taxon>
        <taxon>Ditrysia</taxon>
        <taxon>Pyraloidea</taxon>
        <taxon>Crambidae</taxon>
        <taxon>Crambinae</taxon>
        <taxon>Diatraea</taxon>
    </lineage>
</organism>
<reference evidence="3" key="1">
    <citation type="submission" date="2021-12" db="EMBL/GenBank/DDBJ databases">
        <authorList>
            <person name="King R."/>
        </authorList>
    </citation>
    <scope>NUCLEOTIDE SEQUENCE</scope>
</reference>
<keyword evidence="2" id="KW-0732">Signal</keyword>
<dbReference type="Proteomes" id="UP001153714">
    <property type="component" value="Chromosome 2"/>
</dbReference>
<protein>
    <submittedName>
        <fullName evidence="3">Uncharacterized protein</fullName>
    </submittedName>
</protein>
<evidence type="ECO:0000313" key="3">
    <source>
        <dbReference type="EMBL" id="CAG9789280.1"/>
    </source>
</evidence>
<gene>
    <name evidence="3" type="ORF">DIATSA_LOCUS7026</name>
</gene>
<proteinExistence type="predicted"/>
<evidence type="ECO:0000256" key="1">
    <source>
        <dbReference type="SAM" id="MobiDB-lite"/>
    </source>
</evidence>
<dbReference type="EMBL" id="OU893333">
    <property type="protein sequence ID" value="CAG9789280.1"/>
    <property type="molecule type" value="Genomic_DNA"/>
</dbReference>
<sequence length="111" mass="12500">MLLLLGLLEIHSSFSPVPGTSGLELQQETAFDSDINHIPFPIEVLSPAPQGKFIQGQGKRKQKICNSHLLLTSTHNMDEVKEKYAPKIPHEKKKRQATKTLFDEVSDTEDY</sequence>
<accession>A0A9N9R4A0</accession>
<feature type="chain" id="PRO_5040160615" evidence="2">
    <location>
        <begin position="23"/>
        <end position="111"/>
    </location>
</feature>
<dbReference type="AlphaFoldDB" id="A0A9N9R4A0"/>
<dbReference type="OrthoDB" id="6115549at2759"/>
<reference evidence="3" key="2">
    <citation type="submission" date="2022-10" db="EMBL/GenBank/DDBJ databases">
        <authorList>
            <consortium name="ENA_rothamsted_submissions"/>
            <consortium name="culmorum"/>
            <person name="King R."/>
        </authorList>
    </citation>
    <scope>NUCLEOTIDE SEQUENCE</scope>
</reference>
<evidence type="ECO:0000256" key="2">
    <source>
        <dbReference type="SAM" id="SignalP"/>
    </source>
</evidence>
<name>A0A9N9R4A0_9NEOP</name>
<feature type="signal peptide" evidence="2">
    <location>
        <begin position="1"/>
        <end position="22"/>
    </location>
</feature>
<feature type="region of interest" description="Disordered" evidence="1">
    <location>
        <begin position="84"/>
        <end position="111"/>
    </location>
</feature>
<evidence type="ECO:0000313" key="4">
    <source>
        <dbReference type="Proteomes" id="UP001153714"/>
    </source>
</evidence>
<keyword evidence="4" id="KW-1185">Reference proteome</keyword>